<dbReference type="STRING" id="108003.B1C78_09350"/>
<feature type="signal peptide" evidence="2">
    <location>
        <begin position="1"/>
        <end position="26"/>
    </location>
</feature>
<evidence type="ECO:0000256" key="2">
    <source>
        <dbReference type="SAM" id="SignalP"/>
    </source>
</evidence>
<evidence type="ECO:0000256" key="1">
    <source>
        <dbReference type="SAM" id="Phobius"/>
    </source>
</evidence>
<dbReference type="Pfam" id="PF20332">
    <property type="entry name" value="DUF6627"/>
    <property type="match status" value="1"/>
</dbReference>
<reference evidence="3 4" key="1">
    <citation type="submission" date="2017-02" db="EMBL/GenBank/DDBJ databases">
        <title>Genomic diversity within the haloalkaliphilic genus Thioalkalivibrio.</title>
        <authorList>
            <person name="Ahn A.-C."/>
            <person name="Meier-Kolthoff J."/>
            <person name="Overmars L."/>
            <person name="Richter M."/>
            <person name="Woyke T."/>
            <person name="Sorokin D.Y."/>
            <person name="Muyzer G."/>
        </authorList>
    </citation>
    <scope>NUCLEOTIDE SEQUENCE [LARGE SCALE GENOMIC DNA]</scope>
    <source>
        <strain evidence="3 4">ALJD</strain>
    </source>
</reference>
<sequence>MISVRRLTVMAATLLLFALVTSPLHASMVGTGEILAAEQAHADRAQLLKTLSREDMRRQMERMGVTPELAEERVARMTDEEVAAINERLGELPAGAGTLEVVAIIFLVLVLLDALGVTDIFAFVRPVR</sequence>
<organism evidence="3 4">
    <name type="scientific">Thioalkalivibrio denitrificans</name>
    <dbReference type="NCBI Taxonomy" id="108003"/>
    <lineage>
        <taxon>Bacteria</taxon>
        <taxon>Pseudomonadati</taxon>
        <taxon>Pseudomonadota</taxon>
        <taxon>Gammaproteobacteria</taxon>
        <taxon>Chromatiales</taxon>
        <taxon>Ectothiorhodospiraceae</taxon>
        <taxon>Thioalkalivibrio</taxon>
    </lineage>
</organism>
<keyword evidence="1" id="KW-1133">Transmembrane helix</keyword>
<evidence type="ECO:0000313" key="4">
    <source>
        <dbReference type="Proteomes" id="UP000189462"/>
    </source>
</evidence>
<dbReference type="NCBIfam" id="NF033919">
    <property type="entry name" value="PA2779_fam"/>
    <property type="match status" value="1"/>
</dbReference>
<evidence type="ECO:0008006" key="5">
    <source>
        <dbReference type="Google" id="ProtNLM"/>
    </source>
</evidence>
<evidence type="ECO:0000313" key="3">
    <source>
        <dbReference type="EMBL" id="OOG24122.1"/>
    </source>
</evidence>
<comment type="caution">
    <text evidence="3">The sequence shown here is derived from an EMBL/GenBank/DDBJ whole genome shotgun (WGS) entry which is preliminary data.</text>
</comment>
<dbReference type="PIRSF" id="PIRSF029543">
    <property type="entry name" value="UCP029543"/>
    <property type="match status" value="1"/>
</dbReference>
<feature type="chain" id="PRO_5012911847" description="PA2779 family protein" evidence="2">
    <location>
        <begin position="27"/>
        <end position="128"/>
    </location>
</feature>
<dbReference type="InterPro" id="IPR016924">
    <property type="entry name" value="UCP029543"/>
</dbReference>
<dbReference type="Proteomes" id="UP000189462">
    <property type="component" value="Unassembled WGS sequence"/>
</dbReference>
<dbReference type="OrthoDB" id="6401969at2"/>
<gene>
    <name evidence="3" type="ORF">B1C78_09350</name>
</gene>
<dbReference type="EMBL" id="MVBK01000051">
    <property type="protein sequence ID" value="OOG24122.1"/>
    <property type="molecule type" value="Genomic_DNA"/>
</dbReference>
<keyword evidence="1" id="KW-0812">Transmembrane</keyword>
<feature type="transmembrane region" description="Helical" evidence="1">
    <location>
        <begin position="101"/>
        <end position="124"/>
    </location>
</feature>
<accession>A0A1V3NGY2</accession>
<dbReference type="RefSeq" id="WP_077278885.1">
    <property type="nucleotide sequence ID" value="NZ_MVBK01000051.1"/>
</dbReference>
<dbReference type="InterPro" id="IPR046735">
    <property type="entry name" value="PA2779-like"/>
</dbReference>
<keyword evidence="4" id="KW-1185">Reference proteome</keyword>
<keyword evidence="2" id="KW-0732">Signal</keyword>
<proteinExistence type="predicted"/>
<keyword evidence="1" id="KW-0472">Membrane</keyword>
<name>A0A1V3NGY2_9GAMM</name>
<dbReference type="AlphaFoldDB" id="A0A1V3NGY2"/>
<protein>
    <recommendedName>
        <fullName evidence="5">PA2779 family protein</fullName>
    </recommendedName>
</protein>